<organism evidence="8 9">
    <name type="scientific">Acetobacter aceti</name>
    <dbReference type="NCBI Taxonomy" id="435"/>
    <lineage>
        <taxon>Bacteria</taxon>
        <taxon>Pseudomonadati</taxon>
        <taxon>Pseudomonadota</taxon>
        <taxon>Alphaproteobacteria</taxon>
        <taxon>Acetobacterales</taxon>
        <taxon>Acetobacteraceae</taxon>
        <taxon>Acetobacter</taxon>
        <taxon>Acetobacter subgen. Acetobacter</taxon>
    </lineage>
</organism>
<gene>
    <name evidence="8" type="ORF">A0U92_06580</name>
</gene>
<feature type="transmembrane region" description="Helical" evidence="6">
    <location>
        <begin position="269"/>
        <end position="293"/>
    </location>
</feature>
<evidence type="ECO:0000256" key="6">
    <source>
        <dbReference type="SAM" id="Phobius"/>
    </source>
</evidence>
<protein>
    <recommendedName>
        <fullName evidence="7">Type II secretion system protein GspF domain-containing protein</fullName>
    </recommendedName>
</protein>
<dbReference type="Proteomes" id="UP000188937">
    <property type="component" value="Chromosome"/>
</dbReference>
<dbReference type="PANTHER" id="PTHR35007:SF2">
    <property type="entry name" value="PILUS ASSEMBLE PROTEIN"/>
    <property type="match status" value="1"/>
</dbReference>
<dbReference type="RefSeq" id="WP_077812543.1">
    <property type="nucleotide sequence ID" value="NZ_CP014692.1"/>
</dbReference>
<dbReference type="InterPro" id="IPR018076">
    <property type="entry name" value="T2SS_GspF_dom"/>
</dbReference>
<evidence type="ECO:0000256" key="5">
    <source>
        <dbReference type="ARBA" id="ARBA00023136"/>
    </source>
</evidence>
<sequence length="301" mass="34895">MYFIFFVYIILFIAFIIDVDAAFSFRKRKELRINNIYKNDYVINSSEIKNNKLYIIFLNKITSIISKLKLINFDSDHKEKKYLDLFGIDYSYFLSIKVCMSFFCFFVFLFFLFFLKIEMIYLILFSLVSGFVGFKFPDFVLNQKRKYHFSRVETGMADALDLFLVCAEAGLAMESAMECVAIEMVDLNKDVADEFRITINEMRISNDRVRVIEDLGRRTGLATMQRLSGALIQTFETGSSLVSVLKVLVSEIREDSLIKFEEKAARLSIMLTFPMIIFLLPCMFIVIAGPAMLNLMGVLKN</sequence>
<keyword evidence="3 6" id="KW-0812">Transmembrane</keyword>
<evidence type="ECO:0000259" key="7">
    <source>
        <dbReference type="Pfam" id="PF00482"/>
    </source>
</evidence>
<reference evidence="8 9" key="1">
    <citation type="submission" date="2016-03" db="EMBL/GenBank/DDBJ databases">
        <title>Acetic acid bacteria sequencing.</title>
        <authorList>
            <person name="Brandt J."/>
            <person name="Jakob F."/>
            <person name="Vogel R.F."/>
        </authorList>
    </citation>
    <scope>NUCLEOTIDE SEQUENCE [LARGE SCALE GENOMIC DNA]</scope>
    <source>
        <strain evidence="8 9">TMW2.1153</strain>
    </source>
</reference>
<dbReference type="GO" id="GO:0005886">
    <property type="term" value="C:plasma membrane"/>
    <property type="evidence" value="ECO:0007669"/>
    <property type="project" value="UniProtKB-SubCell"/>
</dbReference>
<dbReference type="KEGG" id="aace:A0U92_06580"/>
<name>A0A1U9KFJ9_ACEAC</name>
<evidence type="ECO:0000313" key="8">
    <source>
        <dbReference type="EMBL" id="AQS84499.1"/>
    </source>
</evidence>
<keyword evidence="4 6" id="KW-1133">Transmembrane helix</keyword>
<dbReference type="PANTHER" id="PTHR35007">
    <property type="entry name" value="INTEGRAL MEMBRANE PROTEIN-RELATED"/>
    <property type="match status" value="1"/>
</dbReference>
<dbReference type="Pfam" id="PF00482">
    <property type="entry name" value="T2SSF"/>
    <property type="match status" value="1"/>
</dbReference>
<comment type="subcellular location">
    <subcellularLocation>
        <location evidence="1">Cell membrane</location>
        <topology evidence="1">Multi-pass membrane protein</topology>
    </subcellularLocation>
</comment>
<dbReference type="OrthoDB" id="9810662at2"/>
<dbReference type="AlphaFoldDB" id="A0A1U9KFJ9"/>
<evidence type="ECO:0000256" key="4">
    <source>
        <dbReference type="ARBA" id="ARBA00022989"/>
    </source>
</evidence>
<evidence type="ECO:0000313" key="9">
    <source>
        <dbReference type="Proteomes" id="UP000188937"/>
    </source>
</evidence>
<feature type="transmembrane region" description="Helical" evidence="6">
    <location>
        <begin position="90"/>
        <end position="114"/>
    </location>
</feature>
<accession>A0A1U9KFJ9</accession>
<dbReference type="EMBL" id="CP014692">
    <property type="protein sequence ID" value="AQS84499.1"/>
    <property type="molecule type" value="Genomic_DNA"/>
</dbReference>
<keyword evidence="2" id="KW-1003">Cell membrane</keyword>
<evidence type="ECO:0000256" key="2">
    <source>
        <dbReference type="ARBA" id="ARBA00022475"/>
    </source>
</evidence>
<keyword evidence="5 6" id="KW-0472">Membrane</keyword>
<feature type="transmembrane region" description="Helical" evidence="6">
    <location>
        <begin position="120"/>
        <end position="141"/>
    </location>
</feature>
<dbReference type="STRING" id="435.A0U92_06580"/>
<proteinExistence type="predicted"/>
<keyword evidence="9" id="KW-1185">Reference proteome</keyword>
<evidence type="ECO:0000256" key="1">
    <source>
        <dbReference type="ARBA" id="ARBA00004651"/>
    </source>
</evidence>
<feature type="transmembrane region" description="Helical" evidence="6">
    <location>
        <begin position="6"/>
        <end position="25"/>
    </location>
</feature>
<feature type="domain" description="Type II secretion system protein GspF" evidence="7">
    <location>
        <begin position="160"/>
        <end position="287"/>
    </location>
</feature>
<evidence type="ECO:0000256" key="3">
    <source>
        <dbReference type="ARBA" id="ARBA00022692"/>
    </source>
</evidence>